<comment type="similarity">
    <text evidence="2 14">Belongs to the complex I NDUFA13 subunit family.</text>
</comment>
<keyword evidence="4 14" id="KW-0813">Transport</keyword>
<dbReference type="AlphaFoldDB" id="A0AAD9KKZ0"/>
<organism evidence="15 16">
    <name type="scientific">Ridgeia piscesae</name>
    <name type="common">Tubeworm</name>
    <dbReference type="NCBI Taxonomy" id="27915"/>
    <lineage>
        <taxon>Eukaryota</taxon>
        <taxon>Metazoa</taxon>
        <taxon>Spiralia</taxon>
        <taxon>Lophotrochozoa</taxon>
        <taxon>Annelida</taxon>
        <taxon>Polychaeta</taxon>
        <taxon>Sedentaria</taxon>
        <taxon>Canalipalpata</taxon>
        <taxon>Sabellida</taxon>
        <taxon>Siboglinidae</taxon>
        <taxon>Ridgeia</taxon>
    </lineage>
</organism>
<dbReference type="PANTHER" id="PTHR12966">
    <property type="entry name" value="NADH DEHYDROGENASE UBIQUINONE 1 ALPHA SUBCOMPLEX SUBUNIT 13"/>
    <property type="match status" value="1"/>
</dbReference>
<comment type="caution">
    <text evidence="15">The sequence shown here is derived from an EMBL/GenBank/DDBJ whole genome shotgun (WGS) entry which is preliminary data.</text>
</comment>
<keyword evidence="9 14" id="KW-1133">Transmembrane helix</keyword>
<accession>A0AAD9KKZ0</accession>
<dbReference type="GO" id="GO:0005743">
    <property type="term" value="C:mitochondrial inner membrane"/>
    <property type="evidence" value="ECO:0007669"/>
    <property type="project" value="UniProtKB-SubCell"/>
</dbReference>
<name>A0AAD9KKZ0_RIDPI</name>
<dbReference type="Pfam" id="PF06212">
    <property type="entry name" value="GRIM-19"/>
    <property type="match status" value="1"/>
</dbReference>
<evidence type="ECO:0000256" key="13">
    <source>
        <dbReference type="ARBA" id="ARBA00046797"/>
    </source>
</evidence>
<evidence type="ECO:0000256" key="1">
    <source>
        <dbReference type="ARBA" id="ARBA00004298"/>
    </source>
</evidence>
<dbReference type="PANTHER" id="PTHR12966:SF0">
    <property type="entry name" value="NADH DEHYDROGENASE [UBIQUINONE] 1 ALPHA SUBCOMPLEX SUBUNIT 13"/>
    <property type="match status" value="1"/>
</dbReference>
<keyword evidence="11 14" id="KW-0472">Membrane</keyword>
<evidence type="ECO:0000256" key="2">
    <source>
        <dbReference type="ARBA" id="ARBA00007312"/>
    </source>
</evidence>
<evidence type="ECO:0000256" key="9">
    <source>
        <dbReference type="ARBA" id="ARBA00022989"/>
    </source>
</evidence>
<keyword evidence="6 14" id="KW-0812">Transmembrane</keyword>
<gene>
    <name evidence="15" type="ORF">NP493_904g00106</name>
</gene>
<keyword evidence="5 14" id="KW-0679">Respiratory chain</keyword>
<protein>
    <recommendedName>
        <fullName evidence="3 14">NADH dehydrogenase [ubiquinone] 1 alpha subcomplex subunit 13</fullName>
    </recommendedName>
</protein>
<sequence length="149" mass="17834">MPGMKFRQDMPPPGGYGPVEWAQKIPRRGLSGYAIFGVAIGISSTAWILYHFERNYKRRYELDMNDARIALEPLLEAERHRAFLKQLRKNRDEENMLMKDVPGWETGTLYGEPCYHNQAKRFPDVKPEEYFIHSRWADMYDRIWERRKH</sequence>
<evidence type="ECO:0000256" key="12">
    <source>
        <dbReference type="ARBA" id="ARBA00045908"/>
    </source>
</evidence>
<dbReference type="EMBL" id="JAODUO010000903">
    <property type="protein sequence ID" value="KAK2173102.1"/>
    <property type="molecule type" value="Genomic_DNA"/>
</dbReference>
<evidence type="ECO:0000313" key="15">
    <source>
        <dbReference type="EMBL" id="KAK2173102.1"/>
    </source>
</evidence>
<comment type="function">
    <text evidence="12">Accessory subunit of the mitochondrial membrane respiratory chain NADH dehydrogenase (Complex I), that is believed not to be involved in catalysis. Complex I functions in the transfer of electrons from NADH to the respiratory chain. The immediate electron acceptor for the enzyme is believed to be ubiquinone. Involved in the interferon/all-trans-retinoic acid (IFN/RA) induced cell death. This apoptotic activity is inhibited by interaction with viral IRF1. Prevents the transactivation of STAT3 target genes. May play a role in CARD15-mediated innate mucosal responses and serve to regulate intestinal epithelial cell responses to microbes.</text>
</comment>
<dbReference type="InterPro" id="IPR009346">
    <property type="entry name" value="GRIM-19"/>
</dbReference>
<comment type="subcellular location">
    <subcellularLocation>
        <location evidence="1 14">Mitochondrion inner membrane</location>
        <topology evidence="1 14">Single-pass membrane protein</topology>
        <orientation evidence="1 14">Matrix side</orientation>
    </subcellularLocation>
</comment>
<feature type="transmembrane region" description="Helical" evidence="14">
    <location>
        <begin position="30"/>
        <end position="50"/>
    </location>
</feature>
<dbReference type="GO" id="GO:0045271">
    <property type="term" value="C:respiratory chain complex I"/>
    <property type="evidence" value="ECO:0007669"/>
    <property type="project" value="UniProtKB-UniRule"/>
</dbReference>
<keyword evidence="7 14" id="KW-0999">Mitochondrion inner membrane</keyword>
<keyword evidence="8 14" id="KW-0249">Electron transport</keyword>
<evidence type="ECO:0000256" key="10">
    <source>
        <dbReference type="ARBA" id="ARBA00023128"/>
    </source>
</evidence>
<comment type="function">
    <text evidence="14">Complex I functions in the transfer of electrons from NADH to the respiratory chain. Accessory subunit of the mitochondrial membrane respiratory chain NADH dehydrogenase (Complex I), that is believed not to be involved in catalysis.</text>
</comment>
<keyword evidence="16" id="KW-1185">Reference proteome</keyword>
<evidence type="ECO:0000256" key="3">
    <source>
        <dbReference type="ARBA" id="ARBA00018192"/>
    </source>
</evidence>
<evidence type="ECO:0000313" key="16">
    <source>
        <dbReference type="Proteomes" id="UP001209878"/>
    </source>
</evidence>
<evidence type="ECO:0000256" key="7">
    <source>
        <dbReference type="ARBA" id="ARBA00022792"/>
    </source>
</evidence>
<evidence type="ECO:0000256" key="14">
    <source>
        <dbReference type="RuleBase" id="RU368034"/>
    </source>
</evidence>
<proteinExistence type="inferred from homology"/>
<reference evidence="15" key="1">
    <citation type="journal article" date="2023" name="Mol. Biol. Evol.">
        <title>Third-Generation Sequencing Reveals the Adaptive Role of the Epigenome in Three Deep-Sea Polychaetes.</title>
        <authorList>
            <person name="Perez M."/>
            <person name="Aroh O."/>
            <person name="Sun Y."/>
            <person name="Lan Y."/>
            <person name="Juniper S.K."/>
            <person name="Young C.R."/>
            <person name="Angers B."/>
            <person name="Qian P.Y."/>
        </authorList>
    </citation>
    <scope>NUCLEOTIDE SEQUENCE</scope>
    <source>
        <strain evidence="15">R07B-5</strain>
    </source>
</reference>
<evidence type="ECO:0000256" key="11">
    <source>
        <dbReference type="ARBA" id="ARBA00023136"/>
    </source>
</evidence>
<evidence type="ECO:0000256" key="4">
    <source>
        <dbReference type="ARBA" id="ARBA00022448"/>
    </source>
</evidence>
<evidence type="ECO:0000256" key="8">
    <source>
        <dbReference type="ARBA" id="ARBA00022982"/>
    </source>
</evidence>
<keyword evidence="10 14" id="KW-0496">Mitochondrion</keyword>
<evidence type="ECO:0000256" key="5">
    <source>
        <dbReference type="ARBA" id="ARBA00022660"/>
    </source>
</evidence>
<dbReference type="Proteomes" id="UP001209878">
    <property type="component" value="Unassembled WGS sequence"/>
</dbReference>
<evidence type="ECO:0000256" key="6">
    <source>
        <dbReference type="ARBA" id="ARBA00022692"/>
    </source>
</evidence>
<comment type="subunit">
    <text evidence="13">Complex I is composed of 45 different subunits. Interacts with CARD15, but not with CARD4. Interacts with STAT3, but not with STAT1, STAT2 and STAT5A. Interacts with OLFM4.</text>
</comment>